<feature type="compositionally biased region" description="Pro residues" evidence="1">
    <location>
        <begin position="301"/>
        <end position="312"/>
    </location>
</feature>
<evidence type="ECO:0000313" key="3">
    <source>
        <dbReference type="EMBL" id="MEM5535298.1"/>
    </source>
</evidence>
<dbReference type="SUPFAM" id="SSF52540">
    <property type="entry name" value="P-loop containing nucleoside triphosphate hydrolases"/>
    <property type="match status" value="1"/>
</dbReference>
<dbReference type="InterPro" id="IPR041628">
    <property type="entry name" value="ChlI/MoxR_AAA_lid"/>
</dbReference>
<evidence type="ECO:0000313" key="4">
    <source>
        <dbReference type="Proteomes" id="UP001449225"/>
    </source>
</evidence>
<dbReference type="InterPro" id="IPR011704">
    <property type="entry name" value="ATPase_dyneun-rel_AAA"/>
</dbReference>
<dbReference type="EMBL" id="JBBMRA010000001">
    <property type="protein sequence ID" value="MEM5535298.1"/>
    <property type="molecule type" value="Genomic_DNA"/>
</dbReference>
<proteinExistence type="predicted"/>
<dbReference type="Gene3D" id="1.10.8.80">
    <property type="entry name" value="Magnesium chelatase subunit I, C-Terminal domain"/>
    <property type="match status" value="1"/>
</dbReference>
<comment type="caution">
    <text evidence="3">The sequence shown here is derived from an EMBL/GenBank/DDBJ whole genome shotgun (WGS) entry which is preliminary data.</text>
</comment>
<dbReference type="Gene3D" id="3.40.50.300">
    <property type="entry name" value="P-loop containing nucleotide triphosphate hydrolases"/>
    <property type="match status" value="1"/>
</dbReference>
<dbReference type="InterPro" id="IPR027417">
    <property type="entry name" value="P-loop_NTPase"/>
</dbReference>
<gene>
    <name evidence="3" type="ORF">WNY58_02725</name>
</gene>
<reference evidence="3 4" key="1">
    <citation type="submission" date="2024-03" db="EMBL/GenBank/DDBJ databases">
        <title>Community enrichment and isolation of bacterial strains for fucoidan degradation.</title>
        <authorList>
            <person name="Sichert A."/>
        </authorList>
    </citation>
    <scope>NUCLEOTIDE SEQUENCE [LARGE SCALE GENOMIC DNA]</scope>
    <source>
        <strain evidence="3 4">AS76</strain>
    </source>
</reference>
<protein>
    <submittedName>
        <fullName evidence="3">AAA family ATPase</fullName>
    </submittedName>
</protein>
<keyword evidence="4" id="KW-1185">Reference proteome</keyword>
<feature type="domain" description="AAA+ ATPase" evidence="2">
    <location>
        <begin position="29"/>
        <end position="182"/>
    </location>
</feature>
<organism evidence="3 4">
    <name type="scientific">Neptuniibacter pectenicola</name>
    <dbReference type="NCBI Taxonomy" id="1806669"/>
    <lineage>
        <taxon>Bacteria</taxon>
        <taxon>Pseudomonadati</taxon>
        <taxon>Pseudomonadota</taxon>
        <taxon>Gammaproteobacteria</taxon>
        <taxon>Oceanospirillales</taxon>
        <taxon>Oceanospirillaceae</taxon>
        <taxon>Neptuniibacter</taxon>
    </lineage>
</organism>
<dbReference type="Gene3D" id="3.40.50.410">
    <property type="entry name" value="von Willebrand factor, type A domain"/>
    <property type="match status" value="1"/>
</dbReference>
<dbReference type="InterPro" id="IPR036465">
    <property type="entry name" value="vWFA_dom_sf"/>
</dbReference>
<dbReference type="RefSeq" id="WP_342853644.1">
    <property type="nucleotide sequence ID" value="NZ_JBBMRA010000001.1"/>
</dbReference>
<dbReference type="PANTHER" id="PTHR35023">
    <property type="entry name" value="CHELATASE-RELATED"/>
    <property type="match status" value="1"/>
</dbReference>
<dbReference type="CDD" id="cd00009">
    <property type="entry name" value="AAA"/>
    <property type="match status" value="1"/>
</dbReference>
<dbReference type="InterPro" id="IPR052989">
    <property type="entry name" value="Mg-chelatase_DI-like"/>
</dbReference>
<accession>A0ABU9TNJ9</accession>
<feature type="compositionally biased region" description="Basic and acidic residues" evidence="1">
    <location>
        <begin position="317"/>
        <end position="337"/>
    </location>
</feature>
<dbReference type="Pfam" id="PF07728">
    <property type="entry name" value="AAA_5"/>
    <property type="match status" value="1"/>
</dbReference>
<dbReference type="Proteomes" id="UP001449225">
    <property type="component" value="Unassembled WGS sequence"/>
</dbReference>
<evidence type="ECO:0000259" key="2">
    <source>
        <dbReference type="SMART" id="SM00382"/>
    </source>
</evidence>
<dbReference type="SUPFAM" id="SSF53300">
    <property type="entry name" value="vWA-like"/>
    <property type="match status" value="1"/>
</dbReference>
<dbReference type="InterPro" id="IPR003593">
    <property type="entry name" value="AAA+_ATPase"/>
</dbReference>
<name>A0ABU9TNJ9_9GAMM</name>
<evidence type="ECO:0000256" key="1">
    <source>
        <dbReference type="SAM" id="MobiDB-lite"/>
    </source>
</evidence>
<sequence>MSKNSFPFSAVLGQEGFKLALILSAINPAIGGVVISGPRGCAKSTLARGLADLLPASVGEGKGKTADFVTLPLGASEEMLLGTLDLEHVLNEKTVRFSPGLLSKADGGVLYVDEVNLLPDNLVDLLLDVASSGVNCVERDGISHSHRSEFLLVGTMNPDEGELRPQLHDRFGLSVDLDNQYLPAERVEIVKRREQFERENQRFCEHYQAQQTELLQRIESARLLLSNVSCDDALRLVIAERCSAAQVDGLRADIVWYRAAIAHAAFNQRVDVTQVDIDAVETLVLAHRRQTKNSANDRQPPSSPEQTPPPSPQQGFKRPDDSQRKTDQGQSERRGQEGDWGAMTAEAEQQKTAEGLRLNLAPLVTDQDKRHAAMRVGVKETCELSKRPDWFATLVANLPSWPPKQFRFKTKRASDDLLHLLLLDTSASTLQAKSFAQGKAAILQISNQAYLAREQIALFGFGNSRVERLLSKVRAPKELGEWLDQLSAGGGTPMRDAFIEAQRYLRTLLRQNPQLQIRSYVVSDGRSSSSLDGIQLPGELVWIDTELSQVKRGKGPHFAHTLNATYLSLAGDSQ</sequence>
<dbReference type="Pfam" id="PF17863">
    <property type="entry name" value="AAA_lid_2"/>
    <property type="match status" value="1"/>
</dbReference>
<dbReference type="SMART" id="SM00382">
    <property type="entry name" value="AAA"/>
    <property type="match status" value="1"/>
</dbReference>
<feature type="region of interest" description="Disordered" evidence="1">
    <location>
        <begin position="289"/>
        <end position="341"/>
    </location>
</feature>
<dbReference type="PANTHER" id="PTHR35023:SF1">
    <property type="entry name" value="MG-PROTOPORPHYRIN IX CHELATASE"/>
    <property type="match status" value="1"/>
</dbReference>